<proteinExistence type="predicted"/>
<protein>
    <submittedName>
        <fullName evidence="1">Uncharacterized protein</fullName>
    </submittedName>
</protein>
<evidence type="ECO:0000313" key="1">
    <source>
        <dbReference type="EMBL" id="RUT05438.1"/>
    </source>
</evidence>
<keyword evidence="2" id="KW-1185">Reference proteome</keyword>
<name>A0AB37UD16_9CYAN</name>
<dbReference type="RefSeq" id="WP_106169804.1">
    <property type="nucleotide sequence ID" value="NZ_JAVKZF010000001.1"/>
</dbReference>
<gene>
    <name evidence="1" type="ORF">DSM107010_55160</name>
</gene>
<comment type="caution">
    <text evidence="1">The sequence shown here is derived from an EMBL/GenBank/DDBJ whole genome shotgun (WGS) entry which is preliminary data.</text>
</comment>
<sequence length="250" mass="28670">MQVATTIGLLDSGAFSDLQRRFTPEQALIRQLTWEARASKKLGVSWRCQAIASYDFIVPKALQLKSWRLETEAQTAIDLTVEAAQYITSQHQYLKPRHLILGCQGTDVEQYRQCVLRVLEYANADDWCGLGGWAKLGTYRSLLPIFYETLHECIPAIAASGIRHIHLYGVLLEQALAGLLFIADRYHLSVSCDSNRPLLDLTRRDLLRAGVRKAYWRDNVAWWLDYCAAMRSSKFYKEPPRLNNQLFLVF</sequence>
<dbReference type="EMBL" id="RSCK01000076">
    <property type="protein sequence ID" value="RUT05438.1"/>
    <property type="molecule type" value="Genomic_DNA"/>
</dbReference>
<evidence type="ECO:0000313" key="2">
    <source>
        <dbReference type="Proteomes" id="UP000282574"/>
    </source>
</evidence>
<organism evidence="1 2">
    <name type="scientific">Chroococcidiopsis cubana SAG 39.79</name>
    <dbReference type="NCBI Taxonomy" id="388085"/>
    <lineage>
        <taxon>Bacteria</taxon>
        <taxon>Bacillati</taxon>
        <taxon>Cyanobacteriota</taxon>
        <taxon>Cyanophyceae</taxon>
        <taxon>Chroococcidiopsidales</taxon>
        <taxon>Chroococcidiopsidaceae</taxon>
        <taxon>Chroococcidiopsis</taxon>
    </lineage>
</organism>
<accession>A0AB37UD16</accession>
<dbReference type="Proteomes" id="UP000282574">
    <property type="component" value="Unassembled WGS sequence"/>
</dbReference>
<dbReference type="AlphaFoldDB" id="A0AB37UD16"/>
<reference evidence="1 2" key="1">
    <citation type="journal article" date="2019" name="Genome Biol. Evol.">
        <title>Day and night: Metabolic profiles and evolutionary relationships of six axenic non-marine cyanobacteria.</title>
        <authorList>
            <person name="Will S.E."/>
            <person name="Henke P."/>
            <person name="Boedeker C."/>
            <person name="Huang S."/>
            <person name="Brinkmann H."/>
            <person name="Rohde M."/>
            <person name="Jarek M."/>
            <person name="Friedl T."/>
            <person name="Seufert S."/>
            <person name="Schumacher M."/>
            <person name="Overmann J."/>
            <person name="Neumann-Schaal M."/>
            <person name="Petersen J."/>
        </authorList>
    </citation>
    <scope>NUCLEOTIDE SEQUENCE [LARGE SCALE GENOMIC DNA]</scope>
    <source>
        <strain evidence="1 2">SAG 39.79</strain>
    </source>
</reference>